<evidence type="ECO:0000259" key="1">
    <source>
        <dbReference type="Pfam" id="PF12728"/>
    </source>
</evidence>
<reference evidence="2" key="1">
    <citation type="submission" date="2020-03" db="EMBL/GenBank/DDBJ databases">
        <title>The deep terrestrial virosphere.</title>
        <authorList>
            <person name="Holmfeldt K."/>
            <person name="Nilsson E."/>
            <person name="Simone D."/>
            <person name="Lopez-Fernandez M."/>
            <person name="Wu X."/>
            <person name="de Brujin I."/>
            <person name="Lundin D."/>
            <person name="Andersson A."/>
            <person name="Bertilsson S."/>
            <person name="Dopson M."/>
        </authorList>
    </citation>
    <scope>NUCLEOTIDE SEQUENCE</scope>
    <source>
        <strain evidence="2">MM171B00403</strain>
    </source>
</reference>
<dbReference type="EMBL" id="MT143877">
    <property type="protein sequence ID" value="QJB04260.1"/>
    <property type="molecule type" value="Genomic_DNA"/>
</dbReference>
<organism evidence="2">
    <name type="scientific">viral metagenome</name>
    <dbReference type="NCBI Taxonomy" id="1070528"/>
    <lineage>
        <taxon>unclassified sequences</taxon>
        <taxon>metagenomes</taxon>
        <taxon>organismal metagenomes</taxon>
    </lineage>
</organism>
<feature type="domain" description="Helix-turn-helix" evidence="1">
    <location>
        <begin position="10"/>
        <end position="59"/>
    </location>
</feature>
<name>A0A6M3MDY1_9ZZZZ</name>
<dbReference type="SUPFAM" id="SSF46955">
    <property type="entry name" value="Putative DNA-binding domain"/>
    <property type="match status" value="1"/>
</dbReference>
<sequence length="67" mass="7449">MTAEKADSDFLTVPRAAKQIGVHFTTIYRWIEAGKLASVRFGGISFIPRGEVERLKNKQAGGLNNER</sequence>
<dbReference type="GO" id="GO:0003677">
    <property type="term" value="F:DNA binding"/>
    <property type="evidence" value="ECO:0007669"/>
    <property type="project" value="InterPro"/>
</dbReference>
<dbReference type="AlphaFoldDB" id="A0A6M3MDY1"/>
<evidence type="ECO:0000313" key="2">
    <source>
        <dbReference type="EMBL" id="QJB04260.1"/>
    </source>
</evidence>
<protein>
    <submittedName>
        <fullName evidence="2">Putative DNA binding, helix-turn-helix domain containing protein</fullName>
    </submittedName>
</protein>
<dbReference type="InterPro" id="IPR010093">
    <property type="entry name" value="SinI_DNA-bd"/>
</dbReference>
<proteinExistence type="predicted"/>
<accession>A0A6M3MDY1</accession>
<dbReference type="NCBIfam" id="TIGR01764">
    <property type="entry name" value="excise"/>
    <property type="match status" value="1"/>
</dbReference>
<dbReference type="InterPro" id="IPR041657">
    <property type="entry name" value="HTH_17"/>
</dbReference>
<dbReference type="Pfam" id="PF12728">
    <property type="entry name" value="HTH_17"/>
    <property type="match status" value="1"/>
</dbReference>
<dbReference type="InterPro" id="IPR009061">
    <property type="entry name" value="DNA-bd_dom_put_sf"/>
</dbReference>
<gene>
    <name evidence="2" type="ORF">MM171B00403_0026</name>
</gene>